<protein>
    <submittedName>
        <fullName evidence="2">Uncharacterized protein</fullName>
    </submittedName>
</protein>
<dbReference type="EMBL" id="CAJOBD010006711">
    <property type="protein sequence ID" value="CAF4068127.1"/>
    <property type="molecule type" value="Genomic_DNA"/>
</dbReference>
<name>A0A819SX12_9BILA</name>
<proteinExistence type="predicted"/>
<accession>A0A819SX12</accession>
<gene>
    <name evidence="2" type="ORF">JBS370_LOCUS29989</name>
</gene>
<evidence type="ECO:0000313" key="2">
    <source>
        <dbReference type="EMBL" id="CAF4068127.1"/>
    </source>
</evidence>
<evidence type="ECO:0000256" key="1">
    <source>
        <dbReference type="SAM" id="MobiDB-lite"/>
    </source>
</evidence>
<organism evidence="2 3">
    <name type="scientific">Rotaria sordida</name>
    <dbReference type="NCBI Taxonomy" id="392033"/>
    <lineage>
        <taxon>Eukaryota</taxon>
        <taxon>Metazoa</taxon>
        <taxon>Spiralia</taxon>
        <taxon>Gnathifera</taxon>
        <taxon>Rotifera</taxon>
        <taxon>Eurotatoria</taxon>
        <taxon>Bdelloidea</taxon>
        <taxon>Philodinida</taxon>
        <taxon>Philodinidae</taxon>
        <taxon>Rotaria</taxon>
    </lineage>
</organism>
<feature type="region of interest" description="Disordered" evidence="1">
    <location>
        <begin position="723"/>
        <end position="753"/>
    </location>
</feature>
<comment type="caution">
    <text evidence="2">The sequence shown here is derived from an EMBL/GenBank/DDBJ whole genome shotgun (WGS) entry which is preliminary data.</text>
</comment>
<evidence type="ECO:0000313" key="3">
    <source>
        <dbReference type="Proteomes" id="UP000663836"/>
    </source>
</evidence>
<sequence>MITLPPNCMVFSEVTQKFLSSDEDRPLTDFGFFEPTSPIAKQAHPSLITAFNGVYKLKRSTMIYSKEIRDRSLTMLIPTTGDRWPNLLDYFYDSNQTNGNELTPNILLKLSSLNDDLPSLEYLYITRLLIGARIYEYDVETLNYLRPILSDMRCNRTSCEALCNEACQRRGADLIERIAVIFQNIYDTLQVLQPIKSIKFNSIEQSTLNEIKLNIATVFYSNDNLTQSNDGSANPTGINLKNSSEVRITSVKKAPLQSMKIGLSAAKAAVHFFNKLLLPQSIQLFSTNSLDVKKMATNELKVIQHPLNCFSISDLTYNGIFHNFKRDNIDVKQVLLYLENKHFLKHGRFLKAGSRSIESWIKLLPEPKNFEQIQRFQSELSSSYQLGLEKYIDYYEHGTDNKSTLTEMSERILSEQRSLIDELRKEIRNTTVVEDSSESTNHLSTRMFQVEDISQDIIDVVADDVNDLQTACLITNESTDAIQQMNMSSINECHENTYMQNYQKMLDDYQFHDNVIHDCLYNVIERVAKLVDVADATMIVSTIDQNKTISSIEISAKIATSNDNMNIISDEMKALGKKILLSDTILLSKTKLNKVCKTNRDDIRKACQLLIDHELLSVEPKALGNKSSYFESYLKETPENKSQLVDFSLKLAKFGITDIDKYYEKLKKVDTQNNTYLTPYGHLIFQRKPYSNLDIEVDESAVIQPTKNRCHRLFDMSSDRRTSEIETSSLMETNEPANAEHESEPCTLPSKRRRGMTHQASSTLFSLENTNEIINNYSKDHHFLTFASLHTIKPFTLFCLFCQQPLKLQFKEKVNVFLIDRVDNGVIYSAHCCHVQYYPNSYVKSSKRYVIQQSLYNQKYVYFSEETEVPLNISDRDQRNRFFTGLLPQLERHFTLFWSSHSLKLDCGDIEWGCGTRPEMIRDEQNPGYWKNCSYCPQHRSLENNQSVHGSIDQSEYDVIDCNVSRTDRYCSRRTSYGIILIMYNCGIMVNFDELYRCEAPIRVLHHLFTTIENMSPNIKSLPKYLIYDNACGLLLTFRNRLQNGRIRTTTRTDAL</sequence>
<feature type="compositionally biased region" description="Polar residues" evidence="1">
    <location>
        <begin position="725"/>
        <end position="736"/>
    </location>
</feature>
<dbReference type="AlphaFoldDB" id="A0A819SX12"/>
<dbReference type="Proteomes" id="UP000663836">
    <property type="component" value="Unassembled WGS sequence"/>
</dbReference>
<reference evidence="2" key="1">
    <citation type="submission" date="2021-02" db="EMBL/GenBank/DDBJ databases">
        <authorList>
            <person name="Nowell W R."/>
        </authorList>
    </citation>
    <scope>NUCLEOTIDE SEQUENCE</scope>
</reference>